<keyword evidence="2" id="KW-1133">Transmembrane helix</keyword>
<dbReference type="AlphaFoldDB" id="A0AAE4ZAC1"/>
<comment type="caution">
    <text evidence="3">The sequence shown here is derived from an EMBL/GenBank/DDBJ whole genome shotgun (WGS) entry which is preliminary data.</text>
</comment>
<protein>
    <submittedName>
        <fullName evidence="3">Uncharacterized protein</fullName>
    </submittedName>
</protein>
<feature type="region of interest" description="Disordered" evidence="1">
    <location>
        <begin position="1"/>
        <end position="22"/>
    </location>
</feature>
<evidence type="ECO:0000256" key="1">
    <source>
        <dbReference type="SAM" id="MobiDB-lite"/>
    </source>
</evidence>
<name>A0AAE4ZAC1_9BACT</name>
<dbReference type="Proteomes" id="UP000702544">
    <property type="component" value="Unassembled WGS sequence"/>
</dbReference>
<gene>
    <name evidence="3" type="ORF">GWO12_12830</name>
</gene>
<feature type="transmembrane region" description="Helical" evidence="2">
    <location>
        <begin position="69"/>
        <end position="89"/>
    </location>
</feature>
<sequence>MMNRNDTPEKLPRESLPDSPIAPPENRVYWEARIQQLMTAAEPALARYRRHGAEPMAWWHALAQSWRPAMAGGLALAAGVLLALVVGAGERTAPPPGDPALAAVVSDGEPAALWAAVDREADPVLALIALDAEPEAEGEIR</sequence>
<dbReference type="EMBL" id="JAACAK010000112">
    <property type="protein sequence ID" value="NIR75973.1"/>
    <property type="molecule type" value="Genomic_DNA"/>
</dbReference>
<keyword evidence="2" id="KW-0472">Membrane</keyword>
<accession>A0AAE4ZAC1</accession>
<proteinExistence type="predicted"/>
<evidence type="ECO:0000313" key="4">
    <source>
        <dbReference type="Proteomes" id="UP000702544"/>
    </source>
</evidence>
<keyword evidence="2" id="KW-0812">Transmembrane</keyword>
<feature type="compositionally biased region" description="Basic and acidic residues" evidence="1">
    <location>
        <begin position="1"/>
        <end position="16"/>
    </location>
</feature>
<evidence type="ECO:0000256" key="2">
    <source>
        <dbReference type="SAM" id="Phobius"/>
    </source>
</evidence>
<organism evidence="3 4">
    <name type="scientific">Candidatus Kutchimonas denitrificans</name>
    <dbReference type="NCBI Taxonomy" id="3056748"/>
    <lineage>
        <taxon>Bacteria</taxon>
        <taxon>Pseudomonadati</taxon>
        <taxon>Gemmatimonadota</taxon>
        <taxon>Gemmatimonadia</taxon>
        <taxon>Candidatus Palauibacterales</taxon>
        <taxon>Candidatus Palauibacteraceae</taxon>
        <taxon>Candidatus Kutchimonas</taxon>
    </lineage>
</organism>
<evidence type="ECO:0000313" key="3">
    <source>
        <dbReference type="EMBL" id="NIR75973.1"/>
    </source>
</evidence>
<reference evidence="3 4" key="1">
    <citation type="submission" date="2020-01" db="EMBL/GenBank/DDBJ databases">
        <title>Genomes assembled from Gulf of Kutch pelagic sediment metagenomes.</title>
        <authorList>
            <person name="Chandrashekar M."/>
            <person name="Mahajan M.S."/>
            <person name="Dave K.J."/>
            <person name="Vatsa P."/>
            <person name="Nathani N.M."/>
        </authorList>
    </citation>
    <scope>NUCLEOTIDE SEQUENCE [LARGE SCALE GENOMIC DNA]</scope>
    <source>
        <strain evidence="3">KS3-K002</strain>
    </source>
</reference>